<keyword evidence="1" id="KW-1133">Transmembrane helix</keyword>
<reference evidence="3" key="1">
    <citation type="submission" date="2016-12" db="EMBL/GenBank/DDBJ databases">
        <title>Comparative genomics of four Isosphaeraceae planctomycetes: a common pool of plasmids and glycoside hydrolase genes.</title>
        <authorList>
            <person name="Ivanova A."/>
        </authorList>
    </citation>
    <scope>NUCLEOTIDE SEQUENCE [LARGE SCALE GENOMIC DNA]</scope>
    <source>
        <strain evidence="3">PX4</strain>
    </source>
</reference>
<proteinExistence type="predicted"/>
<gene>
    <name evidence="2" type="ORF">BSF38_04721</name>
</gene>
<dbReference type="AlphaFoldDB" id="A0A1U7CW29"/>
<dbReference type="OrthoDB" id="273848at2"/>
<name>A0A1U7CW29_9BACT</name>
<dbReference type="STRING" id="1387353.BSF38_04721"/>
<sequence>MIRANQRVLGRRRRGITIIETLVMMTGVAVLLGMTVIVLQLAMKLEADSRGRLDRAGALGRLARQFRSDVHAASGVEIVTTDPKRQPGLRIAPGPNRSIDYQPQGDGKLARVDTVGGKVASRETFIVPQSGAVRLSLRELDGRRFAVVEVDTIARKNRIDPVRTLEILGAVGKDVRSLASEAKTEGGKP</sequence>
<protein>
    <recommendedName>
        <fullName evidence="4">Type II secretion system protein J</fullName>
    </recommendedName>
</protein>
<keyword evidence="1" id="KW-0812">Transmembrane</keyword>
<dbReference type="EMBL" id="CP019082">
    <property type="protein sequence ID" value="APW63160.1"/>
    <property type="molecule type" value="Genomic_DNA"/>
</dbReference>
<accession>A0A1U7CW29</accession>
<evidence type="ECO:0000256" key="1">
    <source>
        <dbReference type="SAM" id="Phobius"/>
    </source>
</evidence>
<feature type="transmembrane region" description="Helical" evidence="1">
    <location>
        <begin position="21"/>
        <end position="43"/>
    </location>
</feature>
<evidence type="ECO:0008006" key="4">
    <source>
        <dbReference type="Google" id="ProtNLM"/>
    </source>
</evidence>
<evidence type="ECO:0000313" key="2">
    <source>
        <dbReference type="EMBL" id="APW63160.1"/>
    </source>
</evidence>
<dbReference type="Proteomes" id="UP000186309">
    <property type="component" value="Chromosome"/>
</dbReference>
<organism evidence="2 3">
    <name type="scientific">Paludisphaera borealis</name>
    <dbReference type="NCBI Taxonomy" id="1387353"/>
    <lineage>
        <taxon>Bacteria</taxon>
        <taxon>Pseudomonadati</taxon>
        <taxon>Planctomycetota</taxon>
        <taxon>Planctomycetia</taxon>
        <taxon>Isosphaerales</taxon>
        <taxon>Isosphaeraceae</taxon>
        <taxon>Paludisphaera</taxon>
    </lineage>
</organism>
<keyword evidence="1" id="KW-0472">Membrane</keyword>
<evidence type="ECO:0000313" key="3">
    <source>
        <dbReference type="Proteomes" id="UP000186309"/>
    </source>
</evidence>
<dbReference type="KEGG" id="pbor:BSF38_04721"/>
<keyword evidence="3" id="KW-1185">Reference proteome</keyword>
<dbReference type="RefSeq" id="WP_076349552.1">
    <property type="nucleotide sequence ID" value="NZ_CP019082.1"/>
</dbReference>